<keyword evidence="3" id="KW-0966">Cell projection</keyword>
<dbReference type="InterPro" id="IPR013384">
    <property type="entry name" value="Flagell_FlgL"/>
</dbReference>
<dbReference type="STRING" id="868864.Dester_1030"/>
<dbReference type="RefSeq" id="WP_013638620.1">
    <property type="nucleotide sequence ID" value="NC_015185.1"/>
</dbReference>
<feature type="domain" description="Flagellin N-terminal" evidence="2">
    <location>
        <begin position="19"/>
        <end position="139"/>
    </location>
</feature>
<sequence length="316" mass="35525">MRVPDIKYLDILLKYDRKRSVDLTRKTEELSSGKKLLYPSDNPVDAARALRFKKLISTLNQYNRNIDLAKTQLETAESALDTIINVSQEARAKIVQIMNTGVINEDEAKTLKDYFENLKSYIIGQSNTKVADHYIFGGVKTQTKPFNDDGTYQGETQETTIAIANGVETNTTFNGKEYLGVNYSSNKILIVEVIDKIISLIDSGNLQQLNSITIDVDLTNDSTNNPTSIKLLDAFDKGLSKIMEYRSIIGTKIGTAENLKVQNENMRLHYSNLVSKIEDADYTAAIAEYEKAKTAYEALLATIQQTKDLSLLKYYK</sequence>
<name>F0S496_DESTD</name>
<dbReference type="GO" id="GO:0071973">
    <property type="term" value="P:bacterial-type flagellum-dependent cell motility"/>
    <property type="evidence" value="ECO:0007669"/>
    <property type="project" value="InterPro"/>
</dbReference>
<dbReference type="HOGENOM" id="CLU_055273_0_0_0"/>
<dbReference type="AlphaFoldDB" id="F0S496"/>
<dbReference type="Gene3D" id="1.20.1330.10">
    <property type="entry name" value="f41 fragment of flagellin, N-terminal domain"/>
    <property type="match status" value="1"/>
</dbReference>
<dbReference type="GO" id="GO:0005198">
    <property type="term" value="F:structural molecule activity"/>
    <property type="evidence" value="ECO:0007669"/>
    <property type="project" value="InterPro"/>
</dbReference>
<keyword evidence="3" id="KW-0969">Cilium</keyword>
<organism evidence="3 4">
    <name type="scientific">Desulfurobacterium thermolithotrophum (strain DSM 11699 / BSA)</name>
    <dbReference type="NCBI Taxonomy" id="868864"/>
    <lineage>
        <taxon>Bacteria</taxon>
        <taxon>Pseudomonadati</taxon>
        <taxon>Aquificota</taxon>
        <taxon>Aquificia</taxon>
        <taxon>Desulfurobacteriales</taxon>
        <taxon>Desulfurobacteriaceae</taxon>
        <taxon>Desulfurobacterium</taxon>
    </lineage>
</organism>
<dbReference type="InParanoid" id="F0S496"/>
<dbReference type="EMBL" id="CP002543">
    <property type="protein sequence ID" value="ADY73668.1"/>
    <property type="molecule type" value="Genomic_DNA"/>
</dbReference>
<evidence type="ECO:0000256" key="1">
    <source>
        <dbReference type="SAM" id="Coils"/>
    </source>
</evidence>
<dbReference type="Proteomes" id="UP000007102">
    <property type="component" value="Chromosome"/>
</dbReference>
<dbReference type="InterPro" id="IPR001029">
    <property type="entry name" value="Flagellin_N"/>
</dbReference>
<protein>
    <submittedName>
        <fullName evidence="3">Flagellar hook-associated protein 3</fullName>
    </submittedName>
</protein>
<dbReference type="InterPro" id="IPR001492">
    <property type="entry name" value="Flagellin"/>
</dbReference>
<evidence type="ECO:0000259" key="2">
    <source>
        <dbReference type="Pfam" id="PF00669"/>
    </source>
</evidence>
<proteinExistence type="predicted"/>
<keyword evidence="1" id="KW-0175">Coiled coil</keyword>
<dbReference type="Pfam" id="PF00669">
    <property type="entry name" value="Flagellin_N"/>
    <property type="match status" value="1"/>
</dbReference>
<keyword evidence="3" id="KW-0282">Flagellum</keyword>
<evidence type="ECO:0000313" key="4">
    <source>
        <dbReference type="Proteomes" id="UP000007102"/>
    </source>
</evidence>
<reference evidence="3 4" key="1">
    <citation type="journal article" date="2011" name="Stand. Genomic Sci.">
        <title>Complete genome sequence of the thermophilic sulfur-reducer Desulfurobacterium thermolithotrophum type strain (BSA(T)) from a deep-sea hydrothermal vent.</title>
        <authorList>
            <person name="Goker M."/>
            <person name="Daligault H."/>
            <person name="Mwirichia R."/>
            <person name="Lapidus A."/>
            <person name="Lucas S."/>
            <person name="Deshpande S."/>
            <person name="Pagani I."/>
            <person name="Tapia R."/>
            <person name="Cheng J.F."/>
            <person name="Goodwin L."/>
            <person name="Pitluck S."/>
            <person name="Liolios K."/>
            <person name="Ivanova N."/>
            <person name="Mavromatis K."/>
            <person name="Mikhailova N."/>
            <person name="Pati A."/>
            <person name="Chen A."/>
            <person name="Palaniappan K."/>
            <person name="Han C."/>
            <person name="Land M."/>
            <person name="Hauser L."/>
            <person name="Pan C."/>
            <person name="Brambilla E.M."/>
            <person name="Rohde M."/>
            <person name="Spring S."/>
            <person name="Sikorski J."/>
            <person name="Wirth R."/>
            <person name="Detter J.C."/>
            <person name="Woyke T."/>
            <person name="Bristow J."/>
            <person name="Eisen J.A."/>
            <person name="Markowitz V."/>
            <person name="Hugenholtz P."/>
            <person name="Kyrpides N.C."/>
            <person name="Klenk H.P."/>
        </authorList>
    </citation>
    <scope>NUCLEOTIDE SEQUENCE [LARGE SCALE GENOMIC DNA]</scope>
    <source>
        <strain evidence="4">DSM 11699 / BSA</strain>
    </source>
</reference>
<reference evidence="4" key="2">
    <citation type="submission" date="2011-02" db="EMBL/GenBank/DDBJ databases">
        <title>The complete genome of Desulfurobacterium thermolithotrophum DSM 11699.</title>
        <authorList>
            <consortium name="US DOE Joint Genome Institute (JGI-PGF)"/>
            <person name="Lucas S."/>
            <person name="Copeland A."/>
            <person name="Lapidus A."/>
            <person name="Bruce D."/>
            <person name="Goodwin L."/>
            <person name="Pitluck S."/>
            <person name="Kyrpides N."/>
            <person name="Mavromatis K."/>
            <person name="Pagani I."/>
            <person name="Ivanova N."/>
            <person name="Mikhailova N."/>
            <person name="Daligault H."/>
            <person name="Detter J.C."/>
            <person name="Tapia R."/>
            <person name="Han C."/>
            <person name="Land M."/>
            <person name="Hauser L."/>
            <person name="Markowitz V."/>
            <person name="Cheng J.-F."/>
            <person name="Hugenholtz P."/>
            <person name="Woyke T."/>
            <person name="Wu D."/>
            <person name="Spring S."/>
            <person name="Brambilla E."/>
            <person name="Klenk H.-P."/>
            <person name="Eisen J.A."/>
        </authorList>
    </citation>
    <scope>NUCLEOTIDE SEQUENCE [LARGE SCALE GENOMIC DNA]</scope>
    <source>
        <strain evidence="4">DSM 11699 / BSA</strain>
    </source>
</reference>
<dbReference type="PANTHER" id="PTHR42792:SF1">
    <property type="entry name" value="FLAGELLAR HOOK-ASSOCIATED PROTEIN 3"/>
    <property type="match status" value="1"/>
</dbReference>
<dbReference type="NCBIfam" id="TIGR02550">
    <property type="entry name" value="flagell_flgL"/>
    <property type="match status" value="1"/>
</dbReference>
<gene>
    <name evidence="3" type="ordered locus">Dester_1030</name>
</gene>
<dbReference type="GO" id="GO:0009424">
    <property type="term" value="C:bacterial-type flagellum hook"/>
    <property type="evidence" value="ECO:0007669"/>
    <property type="project" value="InterPro"/>
</dbReference>
<dbReference type="PANTHER" id="PTHR42792">
    <property type="entry name" value="FLAGELLIN"/>
    <property type="match status" value="1"/>
</dbReference>
<keyword evidence="4" id="KW-1185">Reference proteome</keyword>
<accession>F0S496</accession>
<dbReference type="OrthoDB" id="9768249at2"/>
<evidence type="ECO:0000313" key="3">
    <source>
        <dbReference type="EMBL" id="ADY73668.1"/>
    </source>
</evidence>
<dbReference type="FunCoup" id="F0S496">
    <property type="interactions" value="49"/>
</dbReference>
<feature type="coiled-coil region" evidence="1">
    <location>
        <begin position="52"/>
        <end position="79"/>
    </location>
</feature>
<dbReference type="KEGG" id="dte:Dester_1030"/>
<dbReference type="SUPFAM" id="SSF64518">
    <property type="entry name" value="Phase 1 flagellin"/>
    <property type="match status" value="1"/>
</dbReference>
<dbReference type="eggNOG" id="COG1344">
    <property type="taxonomic scope" value="Bacteria"/>
</dbReference>